<dbReference type="CTD" id="187221"/>
<dbReference type="Proteomes" id="UP000001940">
    <property type="component" value="Chromosome X"/>
</dbReference>
<proteinExistence type="predicted"/>
<dbReference type="PANTHER" id="PTHR32020:SF3">
    <property type="entry name" value="ARID DOMAIN-CONTAINING PROTEIN-RELATED"/>
    <property type="match status" value="1"/>
</dbReference>
<dbReference type="InParanoid" id="Q21395"/>
<name>Q21395_CAEEL</name>
<dbReference type="AGR" id="WB:WBGene00019576"/>
<evidence type="ECO:0000313" key="2">
    <source>
        <dbReference type="Proteomes" id="UP000001940"/>
    </source>
</evidence>
<gene>
    <name evidence="1 3" type="primary">lido-5</name>
    <name evidence="1" type="ORF">CELE_K09E3.5</name>
    <name evidence="3" type="ORF">K09E3.5</name>
</gene>
<keyword evidence="2" id="KW-1185">Reference proteome</keyword>
<dbReference type="GO" id="GO:0005634">
    <property type="term" value="C:nucleus"/>
    <property type="evidence" value="ECO:0000318"/>
    <property type="project" value="GO_Central"/>
</dbReference>
<organism evidence="1 2">
    <name type="scientific">Caenorhabditis elegans</name>
    <dbReference type="NCBI Taxonomy" id="6239"/>
    <lineage>
        <taxon>Eukaryota</taxon>
        <taxon>Metazoa</taxon>
        <taxon>Ecdysozoa</taxon>
        <taxon>Nematoda</taxon>
        <taxon>Chromadorea</taxon>
        <taxon>Rhabditida</taxon>
        <taxon>Rhabditina</taxon>
        <taxon>Rhabditomorpha</taxon>
        <taxon>Rhabditoidea</taxon>
        <taxon>Rhabditidae</taxon>
        <taxon>Peloderinae</taxon>
        <taxon>Caenorhabditis</taxon>
    </lineage>
</organism>
<dbReference type="EMBL" id="BX284606">
    <property type="protein sequence ID" value="CCD63627.1"/>
    <property type="molecule type" value="Genomic_DNA"/>
</dbReference>
<dbReference type="UCSC" id="K09E3.5">
    <property type="organism name" value="c. elegans"/>
</dbReference>
<dbReference type="WormBase" id="K09E3.5">
    <property type="protein sequence ID" value="CE04743"/>
    <property type="gene ID" value="WBGene00019576"/>
    <property type="gene designation" value="lido-5"/>
</dbReference>
<dbReference type="AlphaFoldDB" id="Q21395"/>
<dbReference type="PhylomeDB" id="Q21395"/>
<dbReference type="HOGENOM" id="CLU_055340_0_0_1"/>
<reference evidence="1 2" key="1">
    <citation type="journal article" date="1998" name="Science">
        <title>Genome sequence of the nematode C. elegans: a platform for investigating biology.</title>
        <authorList>
            <consortium name="The C. elegans sequencing consortium"/>
            <person name="Sulson J.E."/>
            <person name="Waterston R."/>
        </authorList>
    </citation>
    <scope>NUCLEOTIDE SEQUENCE [LARGE SCALE GENOMIC DNA]</scope>
    <source>
        <strain evidence="1 2">Bristol N2</strain>
    </source>
</reference>
<dbReference type="PANTHER" id="PTHR32020">
    <property type="entry name" value="LIN-8 DOMAIN CONTAINING-RELATED"/>
    <property type="match status" value="1"/>
</dbReference>
<dbReference type="Pfam" id="PF03353">
    <property type="entry name" value="Lin-8"/>
    <property type="match status" value="1"/>
</dbReference>
<dbReference type="PIR" id="T29624">
    <property type="entry name" value="T29624"/>
</dbReference>
<dbReference type="PaxDb" id="6239-K09E3.5"/>
<dbReference type="FunCoup" id="Q21395">
    <property type="interactions" value="611"/>
</dbReference>
<dbReference type="OrthoDB" id="5853305at2759"/>
<evidence type="ECO:0000313" key="3">
    <source>
        <dbReference type="WormBase" id="K09E3.5"/>
    </source>
</evidence>
<dbReference type="Bgee" id="WBGene00019576">
    <property type="expression patterns" value="Expressed in embryo and 2 other cell types or tissues"/>
</dbReference>
<protein>
    <submittedName>
        <fullName evidence="1">MADF domain-containing protein</fullName>
    </submittedName>
</protein>
<accession>Q21395</accession>
<dbReference type="GeneID" id="187221"/>
<sequence>MTPNTERSITMQKNIELGKTKSGRYSKKRVNVKKALFKIVENYPNIWKSKSSGPPDEWRQIVMEVFKQTGEIVRESILRVTLSEAKRYLKVKIVKCIKKKMDHNSMESHLRQWIFFPYFRYYYNTLGKFESEKRSQVSTGSSVDSQLVDDTFGDDMEMDDDCEEGDNDDIVFVEEVIHEQYLNDCVQEVKPQHTAIALPPSPLLANNRTPSMSHFARFSEESMAREISWEDQAPKGAKENAPSYEATEKFASSITSQIYRLFEENAEKSKLIKDVLQKTILALDDTNAYHRNSCDVFEELLAVEEHKLNSRSGNNRR</sequence>
<evidence type="ECO:0000313" key="1">
    <source>
        <dbReference type="EMBL" id="CCD63627.1"/>
    </source>
</evidence>
<dbReference type="InterPro" id="IPR005020">
    <property type="entry name" value="LIN-8"/>
</dbReference>
<dbReference type="KEGG" id="cel:CELE_K09E3.5"/>
<dbReference type="RefSeq" id="NP_510769.1">
    <property type="nucleotide sequence ID" value="NM_078368.4"/>
</dbReference>